<reference evidence="2 3" key="1">
    <citation type="submission" date="2022-06" db="EMBL/GenBank/DDBJ databases">
        <title>Dyella sp. Sa strain:Sa Genome sequencing.</title>
        <authorList>
            <person name="Park S."/>
        </authorList>
    </citation>
    <scope>NUCLEOTIDE SEQUENCE [LARGE SCALE GENOMIC DNA]</scope>
    <source>
        <strain evidence="2 3">Sa</strain>
    </source>
</reference>
<protein>
    <recommendedName>
        <fullName evidence="4">DUF4145 domain-containing protein</fullName>
    </recommendedName>
</protein>
<keyword evidence="3" id="KW-1185">Reference proteome</keyword>
<name>A0ABT1FG96_9GAMM</name>
<sequence>MDLLTFISKLIESLAWPLASVVLALVLKRQITSLLPFVRRVKAGPLEAEFEREVRELRTSADATTSSQPPTKPSWQEEVERLAQVNPRSAIMEAWRQTENALIRTLQAKDPSLRDRDVSSTREVLRFLGERGAATPEDVAMLNQMRFLRNQAVHVESFQPTYDAAMNFVRLAGEIISRVES</sequence>
<evidence type="ECO:0008006" key="4">
    <source>
        <dbReference type="Google" id="ProtNLM"/>
    </source>
</evidence>
<organism evidence="2 3">
    <name type="scientific">Dyella lutea</name>
    <dbReference type="NCBI Taxonomy" id="2950441"/>
    <lineage>
        <taxon>Bacteria</taxon>
        <taxon>Pseudomonadati</taxon>
        <taxon>Pseudomonadota</taxon>
        <taxon>Gammaproteobacteria</taxon>
        <taxon>Lysobacterales</taxon>
        <taxon>Rhodanobacteraceae</taxon>
        <taxon>Dyella</taxon>
    </lineage>
</organism>
<gene>
    <name evidence="2" type="ORF">NC595_14195</name>
</gene>
<accession>A0ABT1FG96</accession>
<evidence type="ECO:0000256" key="1">
    <source>
        <dbReference type="SAM" id="MobiDB-lite"/>
    </source>
</evidence>
<comment type="caution">
    <text evidence="2">The sequence shown here is derived from an EMBL/GenBank/DDBJ whole genome shotgun (WGS) entry which is preliminary data.</text>
</comment>
<dbReference type="RefSeq" id="WP_253567490.1">
    <property type="nucleotide sequence ID" value="NZ_JAMZEK010000003.1"/>
</dbReference>
<dbReference type="Proteomes" id="UP001204615">
    <property type="component" value="Unassembled WGS sequence"/>
</dbReference>
<evidence type="ECO:0000313" key="2">
    <source>
        <dbReference type="EMBL" id="MCP1375197.1"/>
    </source>
</evidence>
<evidence type="ECO:0000313" key="3">
    <source>
        <dbReference type="Proteomes" id="UP001204615"/>
    </source>
</evidence>
<feature type="region of interest" description="Disordered" evidence="1">
    <location>
        <begin position="57"/>
        <end position="77"/>
    </location>
</feature>
<proteinExistence type="predicted"/>
<dbReference type="EMBL" id="JAMZEK010000003">
    <property type="protein sequence ID" value="MCP1375197.1"/>
    <property type="molecule type" value="Genomic_DNA"/>
</dbReference>